<accession>A0A660S5W9</accession>
<comment type="function">
    <text evidence="12">Catalyzes the condensation reaction of fatty acid synthesis by the addition to an acyl acceptor of two carbons from malonyl-ACP. Catalyzes the first condensation reaction which initiates fatty acid synthesis and may therefore play a role in governing the total rate of fatty acid production. Possesses both acetoacetyl-ACP synthase and acetyl transacylase activities. Its substrate specificity determines the biosynthesis of branched-chain and/or straight-chain of fatty acids.</text>
</comment>
<keyword evidence="8 12" id="KW-0443">Lipid metabolism</keyword>
<sequence length="327" mass="35352">MAKRIKIIGTGSYLPEKILTNFDLEKMVETSDQWITERTGIKERRIADDNTAVSDLMTEAAKNAIEMANIPVEKIDGILVATVTPDMMFPSTACIIQNNLGIKQGFAFDLSAGCSGFLYALEVAHNFIASGKYKNLLVIGGETLSKITNWSDRNTCVLFGDGAGAAIVTESNDDSGLLSSVIGAKGEYGDLLYQPAGGSRMPASKETVEKNLHTIFMNGREVFNHAVRTMVSAANEALETAGVEGSDISIFIPHQANVRIMQSTAKRLHIPIEKVFINIDKYANTSAGTLPIALDQAVRNGKIKKGDLILFDVFGAGLTWGAAVMRW</sequence>
<dbReference type="AlphaFoldDB" id="A0A660S5W9"/>
<dbReference type="Pfam" id="PF08541">
    <property type="entry name" value="ACP_syn_III_C"/>
    <property type="match status" value="1"/>
</dbReference>
<evidence type="ECO:0000259" key="13">
    <source>
        <dbReference type="Pfam" id="PF08541"/>
    </source>
</evidence>
<dbReference type="UniPathway" id="UPA00094"/>
<dbReference type="InterPro" id="IPR013747">
    <property type="entry name" value="ACP_syn_III_C"/>
</dbReference>
<keyword evidence="5 12" id="KW-0444">Lipid biosynthesis</keyword>
<dbReference type="PANTHER" id="PTHR34069:SF2">
    <property type="entry name" value="BETA-KETOACYL-[ACYL-CARRIER-PROTEIN] SYNTHASE III"/>
    <property type="match status" value="1"/>
</dbReference>
<feature type="domain" description="Beta-ketoacyl-[acyl-carrier-protein] synthase III C-terminal" evidence="13">
    <location>
        <begin position="238"/>
        <end position="327"/>
    </location>
</feature>
<dbReference type="FunFam" id="3.40.47.10:FF:000004">
    <property type="entry name" value="3-oxoacyl-[acyl-carrier-protein] synthase 3"/>
    <property type="match status" value="1"/>
</dbReference>
<organism evidence="15 16">
    <name type="scientific">candidate division TA06 bacterium</name>
    <dbReference type="NCBI Taxonomy" id="2250710"/>
    <lineage>
        <taxon>Bacteria</taxon>
        <taxon>Bacteria division TA06</taxon>
    </lineage>
</organism>
<dbReference type="InterPro" id="IPR013751">
    <property type="entry name" value="ACP_syn_III_N"/>
</dbReference>
<keyword evidence="9 12" id="KW-0275">Fatty acid biosynthesis</keyword>
<dbReference type="GO" id="GO:0005737">
    <property type="term" value="C:cytoplasm"/>
    <property type="evidence" value="ECO:0007669"/>
    <property type="project" value="UniProtKB-SubCell"/>
</dbReference>
<dbReference type="GO" id="GO:0006633">
    <property type="term" value="P:fatty acid biosynthetic process"/>
    <property type="evidence" value="ECO:0007669"/>
    <property type="project" value="UniProtKB-UniRule"/>
</dbReference>
<comment type="subunit">
    <text evidence="12">Homodimer.</text>
</comment>
<evidence type="ECO:0000256" key="9">
    <source>
        <dbReference type="ARBA" id="ARBA00023160"/>
    </source>
</evidence>
<comment type="pathway">
    <text evidence="1 12">Lipid metabolism; fatty acid biosynthesis.</text>
</comment>
<dbReference type="PANTHER" id="PTHR34069">
    <property type="entry name" value="3-OXOACYL-[ACYL-CARRIER-PROTEIN] SYNTHASE 3"/>
    <property type="match status" value="1"/>
</dbReference>
<reference evidence="15 16" key="1">
    <citation type="submission" date="2018-06" db="EMBL/GenBank/DDBJ databases">
        <title>Extensive metabolic versatility and redundancy in microbially diverse, dynamic hydrothermal sediments.</title>
        <authorList>
            <person name="Dombrowski N."/>
            <person name="Teske A."/>
            <person name="Baker B.J."/>
        </authorList>
    </citation>
    <scope>NUCLEOTIDE SEQUENCE [LARGE SCALE GENOMIC DNA]</scope>
    <source>
        <strain evidence="15">B35_G9</strain>
    </source>
</reference>
<comment type="subcellular location">
    <subcellularLocation>
        <location evidence="12">Cytoplasm</location>
    </subcellularLocation>
</comment>
<proteinExistence type="inferred from homology"/>
<evidence type="ECO:0000256" key="2">
    <source>
        <dbReference type="ARBA" id="ARBA00008642"/>
    </source>
</evidence>
<evidence type="ECO:0000259" key="14">
    <source>
        <dbReference type="Pfam" id="PF08545"/>
    </source>
</evidence>
<evidence type="ECO:0000256" key="12">
    <source>
        <dbReference type="HAMAP-Rule" id="MF_01815"/>
    </source>
</evidence>
<feature type="active site" evidence="12">
    <location>
        <position position="284"/>
    </location>
</feature>
<dbReference type="Gene3D" id="3.40.47.10">
    <property type="match status" value="1"/>
</dbReference>
<comment type="catalytic activity">
    <reaction evidence="11">
        <text>malonyl-[ACP] + acetyl-CoA + H(+) = 3-oxobutanoyl-[ACP] + CO2 + CoA</text>
        <dbReference type="Rhea" id="RHEA:12080"/>
        <dbReference type="Rhea" id="RHEA-COMP:9623"/>
        <dbReference type="Rhea" id="RHEA-COMP:9625"/>
        <dbReference type="ChEBI" id="CHEBI:15378"/>
        <dbReference type="ChEBI" id="CHEBI:16526"/>
        <dbReference type="ChEBI" id="CHEBI:57287"/>
        <dbReference type="ChEBI" id="CHEBI:57288"/>
        <dbReference type="ChEBI" id="CHEBI:78449"/>
        <dbReference type="ChEBI" id="CHEBI:78450"/>
        <dbReference type="EC" id="2.3.1.180"/>
    </reaction>
    <physiologicalReaction direction="left-to-right" evidence="11">
        <dbReference type="Rhea" id="RHEA:12081"/>
    </physiologicalReaction>
</comment>
<dbReference type="GO" id="GO:0044550">
    <property type="term" value="P:secondary metabolite biosynthetic process"/>
    <property type="evidence" value="ECO:0007669"/>
    <property type="project" value="TreeGrafter"/>
</dbReference>
<keyword evidence="10 12" id="KW-0012">Acyltransferase</keyword>
<dbReference type="GO" id="GO:0004315">
    <property type="term" value="F:3-oxoacyl-[acyl-carrier-protein] synthase activity"/>
    <property type="evidence" value="ECO:0007669"/>
    <property type="project" value="InterPro"/>
</dbReference>
<evidence type="ECO:0000313" key="15">
    <source>
        <dbReference type="EMBL" id="RKX65094.1"/>
    </source>
</evidence>
<gene>
    <name evidence="12" type="primary">fabH</name>
    <name evidence="15" type="ORF">DRP44_07045</name>
</gene>
<evidence type="ECO:0000256" key="5">
    <source>
        <dbReference type="ARBA" id="ARBA00022516"/>
    </source>
</evidence>
<dbReference type="InterPro" id="IPR016039">
    <property type="entry name" value="Thiolase-like"/>
</dbReference>
<evidence type="ECO:0000256" key="7">
    <source>
        <dbReference type="ARBA" id="ARBA00022832"/>
    </source>
</evidence>
<dbReference type="EC" id="2.3.1.180" evidence="3 12"/>
<comment type="domain">
    <text evidence="12">The last Arg residue of the ACP-binding site is essential for the weak association between ACP/AcpP and FabH.</text>
</comment>
<dbReference type="EMBL" id="QNBC01000111">
    <property type="protein sequence ID" value="RKX65094.1"/>
    <property type="molecule type" value="Genomic_DNA"/>
</dbReference>
<dbReference type="Proteomes" id="UP000282321">
    <property type="component" value="Unassembled WGS sequence"/>
</dbReference>
<dbReference type="HAMAP" id="MF_01815">
    <property type="entry name" value="FabH"/>
    <property type="match status" value="1"/>
</dbReference>
<feature type="active site" evidence="12">
    <location>
        <position position="114"/>
    </location>
</feature>
<evidence type="ECO:0000313" key="16">
    <source>
        <dbReference type="Proteomes" id="UP000282321"/>
    </source>
</evidence>
<dbReference type="SUPFAM" id="SSF53901">
    <property type="entry name" value="Thiolase-like"/>
    <property type="match status" value="1"/>
</dbReference>
<dbReference type="GO" id="GO:0033818">
    <property type="term" value="F:beta-ketoacyl-acyl-carrier-protein synthase III activity"/>
    <property type="evidence" value="ECO:0007669"/>
    <property type="project" value="UniProtKB-UniRule"/>
</dbReference>
<dbReference type="InterPro" id="IPR004655">
    <property type="entry name" value="FabH"/>
</dbReference>
<keyword evidence="12" id="KW-0511">Multifunctional enzyme</keyword>
<feature type="active site" evidence="12">
    <location>
        <position position="254"/>
    </location>
</feature>
<evidence type="ECO:0000256" key="8">
    <source>
        <dbReference type="ARBA" id="ARBA00023098"/>
    </source>
</evidence>
<keyword evidence="6 12" id="KW-0808">Transferase</keyword>
<dbReference type="Pfam" id="PF08545">
    <property type="entry name" value="ACP_syn_III"/>
    <property type="match status" value="1"/>
</dbReference>
<comment type="similarity">
    <text evidence="2 12">Belongs to the thiolase-like superfamily. FabH family.</text>
</comment>
<evidence type="ECO:0000256" key="6">
    <source>
        <dbReference type="ARBA" id="ARBA00022679"/>
    </source>
</evidence>
<evidence type="ECO:0000256" key="4">
    <source>
        <dbReference type="ARBA" id="ARBA00022490"/>
    </source>
</evidence>
<feature type="domain" description="Beta-ketoacyl-[acyl-carrier-protein] synthase III N-terminal" evidence="14">
    <location>
        <begin position="108"/>
        <end position="186"/>
    </location>
</feature>
<name>A0A660S5W9_UNCT6</name>
<comment type="caution">
    <text evidence="15">The sequence shown here is derived from an EMBL/GenBank/DDBJ whole genome shotgun (WGS) entry which is preliminary data.</text>
</comment>
<dbReference type="NCBIfam" id="TIGR00747">
    <property type="entry name" value="fabH"/>
    <property type="match status" value="1"/>
</dbReference>
<dbReference type="NCBIfam" id="NF006829">
    <property type="entry name" value="PRK09352.1"/>
    <property type="match status" value="1"/>
</dbReference>
<evidence type="ECO:0000256" key="11">
    <source>
        <dbReference type="ARBA" id="ARBA00051096"/>
    </source>
</evidence>
<keyword evidence="7 12" id="KW-0276">Fatty acid metabolism</keyword>
<evidence type="ECO:0000256" key="3">
    <source>
        <dbReference type="ARBA" id="ARBA00012333"/>
    </source>
</evidence>
<protein>
    <recommendedName>
        <fullName evidence="3 12">Beta-ketoacyl-[acyl-carrier-protein] synthase III</fullName>
        <shortName evidence="12">Beta-ketoacyl-ACP synthase III</shortName>
        <shortName evidence="12">KAS III</shortName>
        <ecNumber evidence="3 12">2.3.1.180</ecNumber>
    </recommendedName>
    <alternativeName>
        <fullName evidence="12">3-oxoacyl-[acyl-carrier-protein] synthase 3</fullName>
    </alternativeName>
    <alternativeName>
        <fullName evidence="12">3-oxoacyl-[acyl-carrier-protein] synthase III</fullName>
    </alternativeName>
</protein>
<feature type="region of interest" description="ACP-binding" evidence="12">
    <location>
        <begin position="255"/>
        <end position="259"/>
    </location>
</feature>
<dbReference type="CDD" id="cd00830">
    <property type="entry name" value="KAS_III"/>
    <property type="match status" value="1"/>
</dbReference>
<evidence type="ECO:0000256" key="1">
    <source>
        <dbReference type="ARBA" id="ARBA00005194"/>
    </source>
</evidence>
<keyword evidence="4 12" id="KW-0963">Cytoplasm</keyword>
<evidence type="ECO:0000256" key="10">
    <source>
        <dbReference type="ARBA" id="ARBA00023315"/>
    </source>
</evidence>